<proteinExistence type="predicted"/>
<dbReference type="PANTHER" id="PTHR43135">
    <property type="entry name" value="ALPHA-D-RIBOSE 1-METHYLPHOSPHONATE 5-TRIPHOSPHATE DIPHOSPHATASE"/>
    <property type="match status" value="1"/>
</dbReference>
<feature type="domain" description="Amidohydrolase-related" evidence="1">
    <location>
        <begin position="51"/>
        <end position="384"/>
    </location>
</feature>
<name>A0ABD5Q4Q3_9EURY</name>
<reference evidence="2 3" key="1">
    <citation type="journal article" date="2019" name="Int. J. Syst. Evol. Microbiol.">
        <title>The Global Catalogue of Microorganisms (GCM) 10K type strain sequencing project: providing services to taxonomists for standard genome sequencing and annotation.</title>
        <authorList>
            <consortium name="The Broad Institute Genomics Platform"/>
            <consortium name="The Broad Institute Genome Sequencing Center for Infectious Disease"/>
            <person name="Wu L."/>
            <person name="Ma J."/>
        </authorList>
    </citation>
    <scope>NUCLEOTIDE SEQUENCE [LARGE SCALE GENOMIC DNA]</scope>
    <source>
        <strain evidence="2 3">XZYJ18</strain>
    </source>
</reference>
<sequence length="396" mass="41408">MILRNVRVLDGRGERFEGASLRFDPESGRVDAVGDADPGGDEPVYDLSGKTVVPGLVDAHVHFSLSGEATVADVMAMNDAELLLTEVGNARKTLESGVTGVRAMGARDLDVVLAQYVARGEVAGPRMTANCRSITITGGHGHHLGQEVDGPTECRRAVREQVKRGAEFIKVMATGGVTTPGTDPDSAAFTDEEMAALVDEAHRRGVHVAAHAHGAAGARAAVEAGVDTIEHGTFLDEETIDLLVAEDVVLVPTLSAPYHIVRNADHATDDALQKTNDVYERHLESFAAAVEAGVDIVGGTDAGTPFNYHGTNATELSFMVEYGMDPHDALVAMTGRAAEVVGLEDAGVLEPGAFADFLVLDDDPLEDIGAVRDPRTVVKGGEVVAGDAFGVGELSG</sequence>
<dbReference type="Gene3D" id="2.30.40.10">
    <property type="entry name" value="Urease, subunit C, domain 1"/>
    <property type="match status" value="1"/>
</dbReference>
<dbReference type="Gene3D" id="3.20.20.140">
    <property type="entry name" value="Metal-dependent hydrolases"/>
    <property type="match status" value="1"/>
</dbReference>
<dbReference type="InterPro" id="IPR032466">
    <property type="entry name" value="Metal_Hydrolase"/>
</dbReference>
<dbReference type="RefSeq" id="WP_254268796.1">
    <property type="nucleotide sequence ID" value="NZ_CP100400.1"/>
</dbReference>
<keyword evidence="3" id="KW-1185">Reference proteome</keyword>
<protein>
    <submittedName>
        <fullName evidence="2">Amidohydrolase family protein</fullName>
    </submittedName>
</protein>
<dbReference type="Pfam" id="PF01979">
    <property type="entry name" value="Amidohydro_1"/>
    <property type="match status" value="1"/>
</dbReference>
<evidence type="ECO:0000259" key="1">
    <source>
        <dbReference type="Pfam" id="PF01979"/>
    </source>
</evidence>
<dbReference type="InterPro" id="IPR051781">
    <property type="entry name" value="Metallo-dep_Hydrolase"/>
</dbReference>
<evidence type="ECO:0000313" key="2">
    <source>
        <dbReference type="EMBL" id="MFC4825550.1"/>
    </source>
</evidence>
<dbReference type="SUPFAM" id="SSF51338">
    <property type="entry name" value="Composite domain of metallo-dependent hydrolases"/>
    <property type="match status" value="1"/>
</dbReference>
<dbReference type="InterPro" id="IPR011059">
    <property type="entry name" value="Metal-dep_hydrolase_composite"/>
</dbReference>
<gene>
    <name evidence="2" type="ORF">ACFO9K_14920</name>
</gene>
<comment type="caution">
    <text evidence="2">The sequence shown here is derived from an EMBL/GenBank/DDBJ whole genome shotgun (WGS) entry which is preliminary data.</text>
</comment>
<evidence type="ECO:0000313" key="3">
    <source>
        <dbReference type="Proteomes" id="UP001595945"/>
    </source>
</evidence>
<dbReference type="InterPro" id="IPR057744">
    <property type="entry name" value="OTAase-like"/>
</dbReference>
<dbReference type="PANTHER" id="PTHR43135:SF3">
    <property type="entry name" value="ALPHA-D-RIBOSE 1-METHYLPHOSPHONATE 5-TRIPHOSPHATE DIPHOSPHATASE"/>
    <property type="match status" value="1"/>
</dbReference>
<dbReference type="GeneID" id="73043730"/>
<accession>A0ABD5Q4Q3</accession>
<dbReference type="InterPro" id="IPR006680">
    <property type="entry name" value="Amidohydro-rel"/>
</dbReference>
<dbReference type="EMBL" id="JBHSHT010000002">
    <property type="protein sequence ID" value="MFC4825550.1"/>
    <property type="molecule type" value="Genomic_DNA"/>
</dbReference>
<organism evidence="2 3">
    <name type="scientific">Halorussus aquaticus</name>
    <dbReference type="NCBI Taxonomy" id="2953748"/>
    <lineage>
        <taxon>Archaea</taxon>
        <taxon>Methanobacteriati</taxon>
        <taxon>Methanobacteriota</taxon>
        <taxon>Stenosarchaea group</taxon>
        <taxon>Halobacteria</taxon>
        <taxon>Halobacteriales</taxon>
        <taxon>Haladaptataceae</taxon>
        <taxon>Halorussus</taxon>
    </lineage>
</organism>
<dbReference type="AlphaFoldDB" id="A0ABD5Q4Q3"/>
<dbReference type="CDD" id="cd01299">
    <property type="entry name" value="Met_dep_hydrolase_A"/>
    <property type="match status" value="1"/>
</dbReference>
<dbReference type="SUPFAM" id="SSF51556">
    <property type="entry name" value="Metallo-dependent hydrolases"/>
    <property type="match status" value="1"/>
</dbReference>
<dbReference type="Proteomes" id="UP001595945">
    <property type="component" value="Unassembled WGS sequence"/>
</dbReference>